<protein>
    <submittedName>
        <fullName evidence="1">Uncharacterized protein</fullName>
    </submittedName>
</protein>
<dbReference type="AlphaFoldDB" id="A0A223ENZ0"/>
<gene>
    <name evidence="1" type="ORF">BS1321_25420</name>
</gene>
<evidence type="ECO:0000313" key="2">
    <source>
        <dbReference type="Proteomes" id="UP000214618"/>
    </source>
</evidence>
<dbReference type="Proteomes" id="UP000214618">
    <property type="component" value="Chromosome"/>
</dbReference>
<organism evidence="1 2">
    <name type="scientific">Peribacillus simplex NBRC 15720 = DSM 1321</name>
    <dbReference type="NCBI Taxonomy" id="1349754"/>
    <lineage>
        <taxon>Bacteria</taxon>
        <taxon>Bacillati</taxon>
        <taxon>Bacillota</taxon>
        <taxon>Bacilli</taxon>
        <taxon>Bacillales</taxon>
        <taxon>Bacillaceae</taxon>
        <taxon>Peribacillus</taxon>
    </lineage>
</organism>
<reference evidence="1 2" key="1">
    <citation type="submission" date="2016-10" db="EMBL/GenBank/DDBJ databases">
        <title>The whole genome sequencing and assembly of Bacillus simplex DSM 1321 strain.</title>
        <authorList>
            <person name="Park M.-K."/>
            <person name="Lee Y.-J."/>
            <person name="Yi H."/>
            <person name="Bahn Y.-S."/>
            <person name="Kim J.F."/>
            <person name="Lee D.-W."/>
        </authorList>
    </citation>
    <scope>NUCLEOTIDE SEQUENCE [LARGE SCALE GENOMIC DNA]</scope>
    <source>
        <strain evidence="1 2">DSM 1321</strain>
    </source>
</reference>
<dbReference type="EMBL" id="CP017704">
    <property type="protein sequence ID" value="ASS96946.1"/>
    <property type="molecule type" value="Genomic_DNA"/>
</dbReference>
<sequence length="102" mass="12157">MEKQSNYHTIKHFYEENPCIVIVDYFLLKKLVPESFTNFTVTCYVRKQKKNSKRINKEKHKGNKIIKIYSISGRRHKSNKKDGILMVDEKNGNNRKRNLSII</sequence>
<evidence type="ECO:0000313" key="1">
    <source>
        <dbReference type="EMBL" id="ASS96946.1"/>
    </source>
</evidence>
<proteinExistence type="predicted"/>
<name>A0A223ENZ0_9BACI</name>
<accession>A0A223ENZ0</accession>